<sequence length="85" mass="9188">MVIGSEFRNPMDALVVDSVRRLLGDTSIGIDDNFMDIGGNSIIAVRLGQVLSEELGISRTARIIFKNPVLRDLSDKLSALVDDAA</sequence>
<protein>
    <submittedName>
        <fullName evidence="4">Phosphopantetheine-binding protein</fullName>
    </submittedName>
</protein>
<dbReference type="RefSeq" id="WP_315879533.1">
    <property type="nucleotide sequence ID" value="NZ_JAWCTQ010000027.1"/>
</dbReference>
<dbReference type="Pfam" id="PF00550">
    <property type="entry name" value="PP-binding"/>
    <property type="match status" value="1"/>
</dbReference>
<evidence type="ECO:0000259" key="3">
    <source>
        <dbReference type="PROSITE" id="PS50075"/>
    </source>
</evidence>
<dbReference type="InterPro" id="IPR020806">
    <property type="entry name" value="PKS_PP-bd"/>
</dbReference>
<proteinExistence type="predicted"/>
<dbReference type="PROSITE" id="PS50075">
    <property type="entry name" value="CARRIER"/>
    <property type="match status" value="1"/>
</dbReference>
<evidence type="ECO:0000313" key="4">
    <source>
        <dbReference type="EMBL" id="MDT9684477.1"/>
    </source>
</evidence>
<evidence type="ECO:0000256" key="1">
    <source>
        <dbReference type="ARBA" id="ARBA00022450"/>
    </source>
</evidence>
<name>A0ABU3QP00_9ACTN</name>
<evidence type="ECO:0000313" key="5">
    <source>
        <dbReference type="Proteomes" id="UP001250181"/>
    </source>
</evidence>
<dbReference type="Gene3D" id="1.10.1200.10">
    <property type="entry name" value="ACP-like"/>
    <property type="match status" value="1"/>
</dbReference>
<comment type="caution">
    <text evidence="4">The sequence shown here is derived from an EMBL/GenBank/DDBJ whole genome shotgun (WGS) entry which is preliminary data.</text>
</comment>
<organism evidence="4 5">
    <name type="scientific">Streptomyces tamarix</name>
    <dbReference type="NCBI Taxonomy" id="3078565"/>
    <lineage>
        <taxon>Bacteria</taxon>
        <taxon>Bacillati</taxon>
        <taxon>Actinomycetota</taxon>
        <taxon>Actinomycetes</taxon>
        <taxon>Kitasatosporales</taxon>
        <taxon>Streptomycetaceae</taxon>
        <taxon>Streptomyces</taxon>
    </lineage>
</organism>
<dbReference type="InterPro" id="IPR036736">
    <property type="entry name" value="ACP-like_sf"/>
</dbReference>
<evidence type="ECO:0000256" key="2">
    <source>
        <dbReference type="ARBA" id="ARBA00022553"/>
    </source>
</evidence>
<gene>
    <name evidence="4" type="ORF">RND61_20810</name>
</gene>
<keyword evidence="5" id="KW-1185">Reference proteome</keyword>
<keyword evidence="2" id="KW-0597">Phosphoprotein</keyword>
<dbReference type="EMBL" id="JAWCTQ010000027">
    <property type="protein sequence ID" value="MDT9684477.1"/>
    <property type="molecule type" value="Genomic_DNA"/>
</dbReference>
<feature type="domain" description="Carrier" evidence="3">
    <location>
        <begin position="6"/>
        <end position="81"/>
    </location>
</feature>
<reference evidence="4 5" key="1">
    <citation type="submission" date="2023-09" db="EMBL/GenBank/DDBJ databases">
        <title>Streptomyces sp. nov.: A antagonism against Alternaria gaisen Producing Streptochlin, Isolated from Tamarix root soil.</title>
        <authorList>
            <person name="Chen Y."/>
        </authorList>
    </citation>
    <scope>NUCLEOTIDE SEQUENCE [LARGE SCALE GENOMIC DNA]</scope>
    <source>
        <strain evidence="4 5">TRM76323</strain>
    </source>
</reference>
<dbReference type="SUPFAM" id="SSF47336">
    <property type="entry name" value="ACP-like"/>
    <property type="match status" value="1"/>
</dbReference>
<dbReference type="SMART" id="SM00823">
    <property type="entry name" value="PKS_PP"/>
    <property type="match status" value="1"/>
</dbReference>
<keyword evidence="1" id="KW-0596">Phosphopantetheine</keyword>
<dbReference type="Proteomes" id="UP001250181">
    <property type="component" value="Unassembled WGS sequence"/>
</dbReference>
<accession>A0ABU3QP00</accession>
<dbReference type="InterPro" id="IPR009081">
    <property type="entry name" value="PP-bd_ACP"/>
</dbReference>